<evidence type="ECO:0000313" key="3">
    <source>
        <dbReference type="Proteomes" id="UP000011650"/>
    </source>
</evidence>
<protein>
    <submittedName>
        <fullName evidence="2">Uncharacterized protein</fullName>
    </submittedName>
</protein>
<comment type="caution">
    <text evidence="2">The sequence shown here is derived from an EMBL/GenBank/DDBJ whole genome shotgun (WGS) entry which is preliminary data.</text>
</comment>
<sequence length="338" mass="34403">MRSDPSTAVGDSDEREPIGPIVTKRHPAAAALLVAATAVLGVSVSGIALVGTGTVAAHGSAEFDTGLSKVNENGTAVIVVESNSIDAFEVTVGDEDEVGYEFRATVTPAADGVTSLVFDHSEAGGDGKTVTAQGDGAIKIDYETSLDDTVAPGDYDVGLFVGGGEPTDVSTLVVEDGDDDDTGSDGDATDGSGADEGSVEPATVTEADVEDADLVVEPAETEVRVPVELDDGEEVTLRIRSIGDASPAFLMTEEATVEDGSASAAFDLSRATHGDRATLTVRGNEALDEPVDREVLVVDEEVGVEESDGVLNVETPGFGIVAGGLAVLIAALAVRQRE</sequence>
<accession>M0NV68</accession>
<evidence type="ECO:0000256" key="1">
    <source>
        <dbReference type="SAM" id="MobiDB-lite"/>
    </source>
</evidence>
<gene>
    <name evidence="2" type="ORF">C469_07732</name>
</gene>
<evidence type="ECO:0000313" key="2">
    <source>
        <dbReference type="EMBL" id="EMA61144.1"/>
    </source>
</evidence>
<feature type="region of interest" description="Disordered" evidence="1">
    <location>
        <begin position="171"/>
        <end position="201"/>
    </location>
</feature>
<dbReference type="STRING" id="1227482.C469_07732"/>
<dbReference type="PATRIC" id="fig|1227482.3.peg.1561"/>
<dbReference type="AlphaFoldDB" id="M0NV68"/>
<feature type="compositionally biased region" description="Acidic residues" evidence="1">
    <location>
        <begin position="175"/>
        <end position="188"/>
    </location>
</feature>
<keyword evidence="3" id="KW-1185">Reference proteome</keyword>
<dbReference type="RefSeq" id="WP_008005338.1">
    <property type="nucleotide sequence ID" value="NZ_AOJG01000018.1"/>
</dbReference>
<dbReference type="EMBL" id="AOJG01000018">
    <property type="protein sequence ID" value="EMA61144.1"/>
    <property type="molecule type" value="Genomic_DNA"/>
</dbReference>
<dbReference type="NCBIfam" id="NF045517">
    <property type="entry name" value="halo_surf_dom"/>
    <property type="match status" value="1"/>
</dbReference>
<name>M0NV68_9EURY</name>
<proteinExistence type="predicted"/>
<organism evidence="2 3">
    <name type="scientific">Halorubrum lipolyticum DSM 21995</name>
    <dbReference type="NCBI Taxonomy" id="1227482"/>
    <lineage>
        <taxon>Archaea</taxon>
        <taxon>Methanobacteriati</taxon>
        <taxon>Methanobacteriota</taxon>
        <taxon>Stenosarchaea group</taxon>
        <taxon>Halobacteria</taxon>
        <taxon>Halobacteriales</taxon>
        <taxon>Haloferacaceae</taxon>
        <taxon>Halorubrum</taxon>
    </lineage>
</organism>
<dbReference type="Proteomes" id="UP000011650">
    <property type="component" value="Unassembled WGS sequence"/>
</dbReference>
<reference evidence="2 3" key="1">
    <citation type="journal article" date="2014" name="PLoS Genet.">
        <title>Phylogenetically driven sequencing of extremely halophilic archaea reveals strategies for static and dynamic osmo-response.</title>
        <authorList>
            <person name="Becker E.A."/>
            <person name="Seitzer P.M."/>
            <person name="Tritt A."/>
            <person name="Larsen D."/>
            <person name="Krusor M."/>
            <person name="Yao A.I."/>
            <person name="Wu D."/>
            <person name="Madern D."/>
            <person name="Eisen J.A."/>
            <person name="Darling A.E."/>
            <person name="Facciotti M.T."/>
        </authorList>
    </citation>
    <scope>NUCLEOTIDE SEQUENCE [LARGE SCALE GENOMIC DNA]</scope>
    <source>
        <strain evidence="2 3">DSM 21995</strain>
    </source>
</reference>